<dbReference type="InterPro" id="IPR023211">
    <property type="entry name" value="DNA_pol_palm_dom_sf"/>
</dbReference>
<dbReference type="Gene3D" id="1.10.287.690">
    <property type="entry name" value="Helix hairpin bin"/>
    <property type="match status" value="1"/>
</dbReference>
<dbReference type="Pfam" id="PF24065">
    <property type="entry name" value="REV3_N"/>
    <property type="match status" value="1"/>
</dbReference>
<dbReference type="InterPro" id="IPR056435">
    <property type="entry name" value="DPOD/Z_N"/>
</dbReference>
<dbReference type="PROSITE" id="PS00116">
    <property type="entry name" value="DNA_POLYMERASE_B"/>
    <property type="match status" value="1"/>
</dbReference>
<evidence type="ECO:0000259" key="25">
    <source>
        <dbReference type="Pfam" id="PF24055"/>
    </source>
</evidence>
<feature type="compositionally biased region" description="Basic residues" evidence="21">
    <location>
        <begin position="691"/>
        <end position="711"/>
    </location>
</feature>
<feature type="domain" description="DNA-directed DNA polymerase family B multifunctional" evidence="22">
    <location>
        <begin position="966"/>
        <end position="1412"/>
    </location>
</feature>
<feature type="compositionally biased region" description="Acidic residues" evidence="21">
    <location>
        <begin position="1479"/>
        <end position="1494"/>
    </location>
</feature>
<dbReference type="Pfam" id="PF03104">
    <property type="entry name" value="DNA_pol_B_exo1"/>
    <property type="match status" value="1"/>
</dbReference>
<evidence type="ECO:0000256" key="11">
    <source>
        <dbReference type="ARBA" id="ARBA00022833"/>
    </source>
</evidence>
<feature type="compositionally biased region" description="Basic and acidic residues" evidence="21">
    <location>
        <begin position="624"/>
        <end position="642"/>
    </location>
</feature>
<keyword evidence="11 20" id="KW-0862">Zinc</keyword>
<evidence type="ECO:0000256" key="16">
    <source>
        <dbReference type="ARBA" id="ARBA00023204"/>
    </source>
</evidence>
<evidence type="ECO:0000259" key="23">
    <source>
        <dbReference type="Pfam" id="PF03104"/>
    </source>
</evidence>
<keyword evidence="14 20" id="KW-0411">Iron-sulfur</keyword>
<keyword evidence="9" id="KW-0227">DNA damage</keyword>
<dbReference type="FunFam" id="3.30.420.10:FF:000024">
    <property type="entry name" value="DNA polymerase zeta catalytic subunit"/>
    <property type="match status" value="1"/>
</dbReference>
<feature type="region of interest" description="Disordered" evidence="21">
    <location>
        <begin position="429"/>
        <end position="470"/>
    </location>
</feature>
<evidence type="ECO:0000256" key="7">
    <source>
        <dbReference type="ARBA" id="ARBA00022705"/>
    </source>
</evidence>
<dbReference type="GO" id="GO:0000166">
    <property type="term" value="F:nucleotide binding"/>
    <property type="evidence" value="ECO:0007669"/>
    <property type="project" value="InterPro"/>
</dbReference>
<dbReference type="InterPro" id="IPR056447">
    <property type="entry name" value="REV3_N"/>
</dbReference>
<gene>
    <name evidence="27" type="ORF">BT63DRAFT_474143</name>
</gene>
<dbReference type="CDD" id="cd05534">
    <property type="entry name" value="POLBc_zeta"/>
    <property type="match status" value="1"/>
</dbReference>
<protein>
    <recommendedName>
        <fullName evidence="20">DNA polymerase</fullName>
        <ecNumber evidence="20">2.7.7.7</ecNumber>
    </recommendedName>
</protein>
<dbReference type="EMBL" id="MU004230">
    <property type="protein sequence ID" value="KAF2674391.1"/>
    <property type="molecule type" value="Genomic_DNA"/>
</dbReference>
<dbReference type="PRINTS" id="PR00106">
    <property type="entry name" value="DNAPOLB"/>
</dbReference>
<dbReference type="Pfam" id="PF00136">
    <property type="entry name" value="DNA_pol_B"/>
    <property type="match status" value="1"/>
</dbReference>
<dbReference type="InterPro" id="IPR006172">
    <property type="entry name" value="DNA-dir_DNA_pol_B"/>
</dbReference>
<dbReference type="Gene3D" id="3.30.342.10">
    <property type="entry name" value="DNA Polymerase, chain B, domain 1"/>
    <property type="match status" value="1"/>
</dbReference>
<evidence type="ECO:0000259" key="26">
    <source>
        <dbReference type="Pfam" id="PF24065"/>
    </source>
</evidence>
<keyword evidence="8 20" id="KW-0479">Metal-binding</keyword>
<evidence type="ECO:0000256" key="3">
    <source>
        <dbReference type="ARBA" id="ARBA00005755"/>
    </source>
</evidence>
<evidence type="ECO:0000256" key="13">
    <source>
        <dbReference type="ARBA" id="ARBA00023004"/>
    </source>
</evidence>
<comment type="subunit">
    <text evidence="19">Forms DNA polymerase zeta with REV7.</text>
</comment>
<feature type="region of interest" description="Disordered" evidence="21">
    <location>
        <begin position="1479"/>
        <end position="1504"/>
    </location>
</feature>
<feature type="compositionally biased region" description="Basic and acidic residues" evidence="21">
    <location>
        <begin position="1347"/>
        <end position="1357"/>
    </location>
</feature>
<dbReference type="GO" id="GO:0003677">
    <property type="term" value="F:DNA binding"/>
    <property type="evidence" value="ECO:0007669"/>
    <property type="project" value="UniProtKB-KW"/>
</dbReference>
<dbReference type="CDD" id="cd05778">
    <property type="entry name" value="DNA_polB_zeta_exo"/>
    <property type="match status" value="1"/>
</dbReference>
<evidence type="ECO:0000256" key="12">
    <source>
        <dbReference type="ARBA" id="ARBA00022932"/>
    </source>
</evidence>
<dbReference type="GO" id="GO:0000724">
    <property type="term" value="P:double-strand break repair via homologous recombination"/>
    <property type="evidence" value="ECO:0007669"/>
    <property type="project" value="TreeGrafter"/>
</dbReference>
<comment type="cofactor">
    <cofactor evidence="1 20">
        <name>[4Fe-4S] cluster</name>
        <dbReference type="ChEBI" id="CHEBI:49883"/>
    </cofactor>
</comment>
<feature type="compositionally biased region" description="Polar residues" evidence="21">
    <location>
        <begin position="451"/>
        <end position="469"/>
    </location>
</feature>
<evidence type="ECO:0000313" key="28">
    <source>
        <dbReference type="Proteomes" id="UP000799302"/>
    </source>
</evidence>
<organism evidence="27 28">
    <name type="scientific">Microthyrium microscopicum</name>
    <dbReference type="NCBI Taxonomy" id="703497"/>
    <lineage>
        <taxon>Eukaryota</taxon>
        <taxon>Fungi</taxon>
        <taxon>Dikarya</taxon>
        <taxon>Ascomycota</taxon>
        <taxon>Pezizomycotina</taxon>
        <taxon>Dothideomycetes</taxon>
        <taxon>Dothideomycetes incertae sedis</taxon>
        <taxon>Microthyriales</taxon>
        <taxon>Microthyriaceae</taxon>
        <taxon>Microthyrium</taxon>
    </lineage>
</organism>
<dbReference type="InterPro" id="IPR006133">
    <property type="entry name" value="DNA-dir_DNA_pol_B_exonuc"/>
</dbReference>
<feature type="region of interest" description="Disordered" evidence="21">
    <location>
        <begin position="1330"/>
        <end position="1357"/>
    </location>
</feature>
<comment type="similarity">
    <text evidence="3 20">Belongs to the DNA polymerase type-B family.</text>
</comment>
<dbReference type="InterPro" id="IPR036397">
    <property type="entry name" value="RNaseH_sf"/>
</dbReference>
<dbReference type="InterPro" id="IPR017964">
    <property type="entry name" value="DNA-dir_DNA_pol_B_CS"/>
</dbReference>
<dbReference type="SUPFAM" id="SSF53098">
    <property type="entry name" value="Ribonuclease H-like"/>
    <property type="match status" value="1"/>
</dbReference>
<dbReference type="FunFam" id="1.10.132.60:FF:000007">
    <property type="entry name" value="DNA polymerase"/>
    <property type="match status" value="1"/>
</dbReference>
<keyword evidence="10 20" id="KW-0863">Zinc-finger</keyword>
<dbReference type="Pfam" id="PF14260">
    <property type="entry name" value="zf-C4pol"/>
    <property type="match status" value="1"/>
</dbReference>
<evidence type="ECO:0000256" key="4">
    <source>
        <dbReference type="ARBA" id="ARBA00022485"/>
    </source>
</evidence>
<keyword evidence="4 20" id="KW-0004">4Fe-4S</keyword>
<dbReference type="InterPro" id="IPR042087">
    <property type="entry name" value="DNA_pol_B_thumb"/>
</dbReference>
<comment type="catalytic activity">
    <reaction evidence="18 20">
        <text>DNA(n) + a 2'-deoxyribonucleoside 5'-triphosphate = DNA(n+1) + diphosphate</text>
        <dbReference type="Rhea" id="RHEA:22508"/>
        <dbReference type="Rhea" id="RHEA-COMP:17339"/>
        <dbReference type="Rhea" id="RHEA-COMP:17340"/>
        <dbReference type="ChEBI" id="CHEBI:33019"/>
        <dbReference type="ChEBI" id="CHEBI:61560"/>
        <dbReference type="ChEBI" id="CHEBI:173112"/>
        <dbReference type="EC" id="2.7.7.7"/>
    </reaction>
</comment>
<dbReference type="GO" id="GO:0051539">
    <property type="term" value="F:4 iron, 4 sulfur cluster binding"/>
    <property type="evidence" value="ECO:0007669"/>
    <property type="project" value="UniProtKB-KW"/>
</dbReference>
<dbReference type="GO" id="GO:0005634">
    <property type="term" value="C:nucleus"/>
    <property type="evidence" value="ECO:0007669"/>
    <property type="project" value="UniProtKB-SubCell"/>
</dbReference>
<reference evidence="27" key="1">
    <citation type="journal article" date="2020" name="Stud. Mycol.">
        <title>101 Dothideomycetes genomes: a test case for predicting lifestyles and emergence of pathogens.</title>
        <authorList>
            <person name="Haridas S."/>
            <person name="Albert R."/>
            <person name="Binder M."/>
            <person name="Bloem J."/>
            <person name="Labutti K."/>
            <person name="Salamov A."/>
            <person name="Andreopoulos B."/>
            <person name="Baker S."/>
            <person name="Barry K."/>
            <person name="Bills G."/>
            <person name="Bluhm B."/>
            <person name="Cannon C."/>
            <person name="Castanera R."/>
            <person name="Culley D."/>
            <person name="Daum C."/>
            <person name="Ezra D."/>
            <person name="Gonzalez J."/>
            <person name="Henrissat B."/>
            <person name="Kuo A."/>
            <person name="Liang C."/>
            <person name="Lipzen A."/>
            <person name="Lutzoni F."/>
            <person name="Magnuson J."/>
            <person name="Mondo S."/>
            <person name="Nolan M."/>
            <person name="Ohm R."/>
            <person name="Pangilinan J."/>
            <person name="Park H.-J."/>
            <person name="Ramirez L."/>
            <person name="Alfaro M."/>
            <person name="Sun H."/>
            <person name="Tritt A."/>
            <person name="Yoshinaga Y."/>
            <person name="Zwiers L.-H."/>
            <person name="Turgeon B."/>
            <person name="Goodwin S."/>
            <person name="Spatafora J."/>
            <person name="Crous P."/>
            <person name="Grigoriev I."/>
        </authorList>
    </citation>
    <scope>NUCLEOTIDE SEQUENCE</scope>
    <source>
        <strain evidence="27">CBS 115976</strain>
    </source>
</reference>
<evidence type="ECO:0000256" key="18">
    <source>
        <dbReference type="ARBA" id="ARBA00049244"/>
    </source>
</evidence>
<keyword evidence="13 20" id="KW-0408">Iron</keyword>
<evidence type="ECO:0000256" key="20">
    <source>
        <dbReference type="RuleBase" id="RU000442"/>
    </source>
</evidence>
<dbReference type="FunFam" id="1.10.287.690:FF:000002">
    <property type="entry name" value="DNA polymerase zeta"/>
    <property type="match status" value="1"/>
</dbReference>
<dbReference type="OrthoDB" id="2414538at2759"/>
<dbReference type="PANTHER" id="PTHR45812">
    <property type="entry name" value="DNA POLYMERASE ZETA CATALYTIC SUBUNIT"/>
    <property type="match status" value="1"/>
</dbReference>
<dbReference type="GO" id="GO:0042276">
    <property type="term" value="P:error-prone translesion synthesis"/>
    <property type="evidence" value="ECO:0007669"/>
    <property type="project" value="TreeGrafter"/>
</dbReference>
<evidence type="ECO:0000256" key="15">
    <source>
        <dbReference type="ARBA" id="ARBA00023125"/>
    </source>
</evidence>
<dbReference type="FunFam" id="3.30.342.10:FF:000018">
    <property type="entry name" value="DNA polymerase"/>
    <property type="match status" value="1"/>
</dbReference>
<evidence type="ECO:0000256" key="9">
    <source>
        <dbReference type="ARBA" id="ARBA00022763"/>
    </source>
</evidence>
<feature type="region of interest" description="Disordered" evidence="21">
    <location>
        <begin position="673"/>
        <end position="724"/>
    </location>
</feature>
<feature type="domain" description="DNA polymerase zeta catalytic subunit N-terminal" evidence="26">
    <location>
        <begin position="9"/>
        <end position="62"/>
    </location>
</feature>
<evidence type="ECO:0000256" key="19">
    <source>
        <dbReference type="ARBA" id="ARBA00066055"/>
    </source>
</evidence>
<proteinExistence type="inferred from homology"/>
<keyword evidence="28" id="KW-1185">Reference proteome</keyword>
<evidence type="ECO:0000259" key="24">
    <source>
        <dbReference type="Pfam" id="PF14260"/>
    </source>
</evidence>
<dbReference type="EC" id="2.7.7.7" evidence="20"/>
<evidence type="ECO:0000256" key="1">
    <source>
        <dbReference type="ARBA" id="ARBA00001966"/>
    </source>
</evidence>
<evidence type="ECO:0000256" key="8">
    <source>
        <dbReference type="ARBA" id="ARBA00022723"/>
    </source>
</evidence>
<dbReference type="PANTHER" id="PTHR45812:SF1">
    <property type="entry name" value="DNA POLYMERASE ZETA CATALYTIC SUBUNIT"/>
    <property type="match status" value="1"/>
</dbReference>
<keyword evidence="16" id="KW-0234">DNA repair</keyword>
<name>A0A6A6USM5_9PEZI</name>
<dbReference type="Pfam" id="PF24055">
    <property type="entry name" value="POL3_N"/>
    <property type="match status" value="1"/>
</dbReference>
<sequence length="1613" mass="182602">METTDSPKSFRFRLNCIDQYQATPSWLDPDLATVGQFDAPTVPVIRIFGATETGQKVCAHIHGALPYLYVAYNGSIEVDQVKTYIQTFATSTDHALALSYRHDAYQKRPKSYVAHISLVKGVPFYGYHVGYRHFLKVYLRNPANMTRLADLLGQGAILSRPMQPFESHLQYLLQWMCDYNLYGCGLIVCKKALFRQPFPESVDPRSYIGARELDPVLDSLDFPRQSHCAIEVDIQVQDILNRFDVQQRNIHQDFKERLLKTGPTDKFVPSMADLWRDETIRRKKRLGLNSMDPSPFPPEALATMSADSRLTRGNWVHEEEHLATIDNIIEAERKSEKPTFESFLQSQLRDSSAKSVYDSVEDLYTGNIASSLFYQSIHQQNKAATQPNVDENAIGELNDVLNNEAPQEEPVNILADDVKPIALVSRSKSGISEVGGESNHTHTRPQDNAKAATQLSQASIKASGTSKQRVVSFAVTKPNSGQSPVERTPLKRHNSLPELDQRPSKIVRIFPSTMDVGGKLQIQPEPVQSQDATFPKCAHLKLAPGARLMLFHRPSPSPSSITSKQFEMDPTATKYKAAFYSVASDAKDQPNVRPVEPLYDGFSDLDVGRKVHELNVLIGSATEDQAKSDKSESRKRKSDDSSFRCWQIGKPPPSVAFVNKWVLKKEANHQLLTKAPQTLNPPVKIKEPKAKNKSKGKKKAKSKAKASKKKQPANGHSSHKQGTQYMSVMSLEVHVRTRKDLVPDPAEDEICCIFWSVQMEAASTQLRSGIIMVVSEDESSAQFERLVGAEIHYETSELDAINNLVDIVRDIDPDILCGFEVQKSSWGYLIERARLKFEFEVCDELSRVNFGSKGRFGKDVDRWGYTKTSAIRITGRHMINIWRAMRSELNLLQYTMENVVFRVLHKRIPHYSFETLSRWFEECPLRDVAKVLNYFLQRTQLNLHLLGGVDLVAKTSEQARLLGVDFFSVISRGSQFKVESLMFRIAKPESYVLVSPSRKQVGQQNALECLPLVMEPQSNFYNYPVLVLDFQSLYPSIMIAYNYCYSTCLGRVSSWRGQNKMGFTEYDRESGILELLGDQVNVAPNGMIYVRPEVRRSLLAKMLTEILETRVMVKSGMKEDKKDRALQRLLNNRQLALKLIANVTYGYTSASFSGRLPCAEIADSIVQSGRETLERAIAIIHAEERWGAEVVYGDTDSLFVHLKGKSREEAFKIGKDIADTITKANPRPMKLKFEKVYHPCVLLAKKRYVGYKYEHPGQQKPEFDAKGIETVRRDGTPCEQRIEEKSLRLLFRTRDLSRVKAYFQKECSKIMIGQISIQDHIFSREVKLGSYSEKGPPPPGALISTRKMQDDPRKEPQYGERVPFVVIAGPPGSRLMDRCVDPDVLLHDDQVELDADYYISKNLIPPLHRIFSLVGANVKGWYDEMPKIQKLRALQLDPISDGDSAPEENVTGKKALEAYMNEKCCFICSAQFSMFDDMDDVSDSSDNEATDDEDTRGCESKQTNNDAITDDERYSFKNLEGVICKDCMRNIPASTHLLYTQQAAQETKVKQIDSLCQHCARLDHGESVECDSRDCPVYYVRTKETSNLRSLRTKVQVLMRKVRSDGNGNDELF</sequence>
<dbReference type="InterPro" id="IPR030559">
    <property type="entry name" value="PolZ_Rev3"/>
</dbReference>
<evidence type="ECO:0000256" key="14">
    <source>
        <dbReference type="ARBA" id="ARBA00023014"/>
    </source>
</evidence>
<dbReference type="InterPro" id="IPR025687">
    <property type="entry name" value="Znf-C4pol"/>
</dbReference>
<keyword evidence="12 20" id="KW-0239">DNA-directed DNA polymerase</keyword>
<dbReference type="InterPro" id="IPR006134">
    <property type="entry name" value="DNA-dir_DNA_pol_B_multi_dom"/>
</dbReference>
<evidence type="ECO:0000256" key="21">
    <source>
        <dbReference type="SAM" id="MobiDB-lite"/>
    </source>
</evidence>
<keyword evidence="5 20" id="KW-0808">Transferase</keyword>
<dbReference type="GO" id="GO:0003887">
    <property type="term" value="F:DNA-directed DNA polymerase activity"/>
    <property type="evidence" value="ECO:0007669"/>
    <property type="project" value="UniProtKB-KW"/>
</dbReference>
<keyword evidence="15 20" id="KW-0238">DNA-binding</keyword>
<dbReference type="GO" id="GO:0006260">
    <property type="term" value="P:DNA replication"/>
    <property type="evidence" value="ECO:0007669"/>
    <property type="project" value="UniProtKB-KW"/>
</dbReference>
<evidence type="ECO:0000256" key="6">
    <source>
        <dbReference type="ARBA" id="ARBA00022695"/>
    </source>
</evidence>
<evidence type="ECO:0000313" key="27">
    <source>
        <dbReference type="EMBL" id="KAF2674391.1"/>
    </source>
</evidence>
<feature type="compositionally biased region" description="Polar residues" evidence="21">
    <location>
        <begin position="714"/>
        <end position="724"/>
    </location>
</feature>
<feature type="domain" description="C4-type zinc-finger of DNA polymerase delta" evidence="24">
    <location>
        <begin position="1519"/>
        <end position="1581"/>
    </location>
</feature>
<feature type="region of interest" description="Disordered" evidence="21">
    <location>
        <begin position="622"/>
        <end position="646"/>
    </location>
</feature>
<dbReference type="Gene3D" id="3.30.420.10">
    <property type="entry name" value="Ribonuclease H-like superfamily/Ribonuclease H"/>
    <property type="match status" value="1"/>
</dbReference>
<comment type="subcellular location">
    <subcellularLocation>
        <location evidence="2 20">Nucleus</location>
    </subcellularLocation>
</comment>
<keyword evidence="7 20" id="KW-0235">DNA replication</keyword>
<evidence type="ECO:0000256" key="10">
    <source>
        <dbReference type="ARBA" id="ARBA00022771"/>
    </source>
</evidence>
<evidence type="ECO:0000256" key="2">
    <source>
        <dbReference type="ARBA" id="ARBA00004123"/>
    </source>
</evidence>
<dbReference type="Proteomes" id="UP000799302">
    <property type="component" value="Unassembled WGS sequence"/>
</dbReference>
<feature type="domain" description="DNA-directed DNA polymerase family B exonuclease" evidence="23">
    <location>
        <begin position="694"/>
        <end position="899"/>
    </location>
</feature>
<keyword evidence="17 20" id="KW-0539">Nucleus</keyword>
<dbReference type="GO" id="GO:0008270">
    <property type="term" value="F:zinc ion binding"/>
    <property type="evidence" value="ECO:0007669"/>
    <property type="project" value="UniProtKB-KW"/>
</dbReference>
<feature type="domain" description="DNA polymerase delta/zeta catalytic subunit N-terminal" evidence="25">
    <location>
        <begin position="63"/>
        <end position="145"/>
    </location>
</feature>
<dbReference type="InterPro" id="IPR012337">
    <property type="entry name" value="RNaseH-like_sf"/>
</dbReference>
<accession>A0A6A6USM5</accession>
<dbReference type="SUPFAM" id="SSF56672">
    <property type="entry name" value="DNA/RNA polymerases"/>
    <property type="match status" value="1"/>
</dbReference>
<evidence type="ECO:0000256" key="5">
    <source>
        <dbReference type="ARBA" id="ARBA00022679"/>
    </source>
</evidence>
<dbReference type="InterPro" id="IPR043502">
    <property type="entry name" value="DNA/RNA_pol_sf"/>
</dbReference>
<evidence type="ECO:0000259" key="22">
    <source>
        <dbReference type="Pfam" id="PF00136"/>
    </source>
</evidence>
<dbReference type="Gene3D" id="1.10.132.60">
    <property type="entry name" value="DNA polymerase family B, C-terminal domain"/>
    <property type="match status" value="1"/>
</dbReference>
<dbReference type="SMART" id="SM00486">
    <property type="entry name" value="POLBc"/>
    <property type="match status" value="1"/>
</dbReference>
<evidence type="ECO:0000256" key="17">
    <source>
        <dbReference type="ARBA" id="ARBA00023242"/>
    </source>
</evidence>
<dbReference type="Gene3D" id="3.90.1600.10">
    <property type="entry name" value="Palm domain of DNA polymerase"/>
    <property type="match status" value="1"/>
</dbReference>
<keyword evidence="6 20" id="KW-0548">Nucleotidyltransferase</keyword>
<dbReference type="GO" id="GO:0016035">
    <property type="term" value="C:zeta DNA polymerase complex"/>
    <property type="evidence" value="ECO:0007669"/>
    <property type="project" value="InterPro"/>
</dbReference>